<evidence type="ECO:0000259" key="5">
    <source>
        <dbReference type="Pfam" id="PF00931"/>
    </source>
</evidence>
<protein>
    <submittedName>
        <fullName evidence="7">Cc-nbs-lrr resistance protein, putative isoform 2</fullName>
    </submittedName>
</protein>
<gene>
    <name evidence="7" type="ORF">F3Y22_tig00113279pilonHSYRG00099</name>
</gene>
<sequence length="577" mass="65321">MAEAIVSVILEQLAVITIDKAREAWSLDKRVKHWLDKFRDVSYDMEDVLDEWETAVRQLQRDGGSIPKWKVKNLALYQLSWTGNISTITVVGMGGTGKTALAQLVYNDSRIQTHFSKTIWVCASDPFDQSQIPRAILADLDIDAFICDRRGGWKFNVELIFQKSSSFEAETLPEAVCELISLLSLNLRDCLNLKKLAVGIGKLINLRCLSIKDCPHLTYYPKGISNLTSLETLSGIKMRIYLSDGDELSIGTQHWRSKNLDLLGGNLSVELIGDEIDRDSILEFRLREGPGGNCKAYPCTQQRDLGETCTQQRDLGETVRITFAHSKGTCCNELEDTPSFLSLVIVLGHFHYMGILRARFRNVGNFDGLTPPRASDDGETENIGGLGTIPRLTYYPKGISNLTSLETLSGIKMRIDLSDGDELSIGDLENLDLLGGNLSVELLGDEIDWNEAKRAKLNKKIHMKRMDVWVSSGNIKEEEVLQALNPPSNFPVVLFDYRKWFNSNDACIKRLMVKENIRVALYVQKEEERDDQLLQKVVRIQLIEKKHETCKNLKEYCQQIEVMLMVKKKSQEPHVKF</sequence>
<dbReference type="Gene3D" id="3.80.10.10">
    <property type="entry name" value="Ribonuclease Inhibitor"/>
    <property type="match status" value="1"/>
</dbReference>
<dbReference type="InterPro" id="IPR002182">
    <property type="entry name" value="NB-ARC"/>
</dbReference>
<dbReference type="PANTHER" id="PTHR36766">
    <property type="entry name" value="PLANT BROAD-SPECTRUM MILDEW RESISTANCE PROTEIN RPW8"/>
    <property type="match status" value="1"/>
</dbReference>
<dbReference type="EMBL" id="VEPZ02001699">
    <property type="protein sequence ID" value="KAE8662614.1"/>
    <property type="molecule type" value="Genomic_DNA"/>
</dbReference>
<keyword evidence="2" id="KW-0547">Nucleotide-binding</keyword>
<dbReference type="InterPro" id="IPR041118">
    <property type="entry name" value="Rx_N"/>
</dbReference>
<dbReference type="AlphaFoldDB" id="A0A6A2Y353"/>
<dbReference type="GO" id="GO:0051707">
    <property type="term" value="P:response to other organism"/>
    <property type="evidence" value="ECO:0007669"/>
    <property type="project" value="UniProtKB-ARBA"/>
</dbReference>
<dbReference type="Pfam" id="PF18052">
    <property type="entry name" value="Rx_N"/>
    <property type="match status" value="1"/>
</dbReference>
<dbReference type="PANTHER" id="PTHR36766:SF45">
    <property type="entry name" value="NB-ARC DOMAIN-CONTAINING PROTEIN"/>
    <property type="match status" value="1"/>
</dbReference>
<name>A0A6A2Y353_HIBSY</name>
<evidence type="ECO:0000256" key="4">
    <source>
        <dbReference type="ARBA" id="ARBA00022840"/>
    </source>
</evidence>
<evidence type="ECO:0000313" key="7">
    <source>
        <dbReference type="EMBL" id="KAE8662614.1"/>
    </source>
</evidence>
<keyword evidence="3" id="KW-0611">Plant defense</keyword>
<dbReference type="GO" id="GO:0043531">
    <property type="term" value="F:ADP binding"/>
    <property type="evidence" value="ECO:0007669"/>
    <property type="project" value="InterPro"/>
</dbReference>
<keyword evidence="4" id="KW-0067">ATP-binding</keyword>
<organism evidence="7 8">
    <name type="scientific">Hibiscus syriacus</name>
    <name type="common">Rose of Sharon</name>
    <dbReference type="NCBI Taxonomy" id="106335"/>
    <lineage>
        <taxon>Eukaryota</taxon>
        <taxon>Viridiplantae</taxon>
        <taxon>Streptophyta</taxon>
        <taxon>Embryophyta</taxon>
        <taxon>Tracheophyta</taxon>
        <taxon>Spermatophyta</taxon>
        <taxon>Magnoliopsida</taxon>
        <taxon>eudicotyledons</taxon>
        <taxon>Gunneridae</taxon>
        <taxon>Pentapetalae</taxon>
        <taxon>rosids</taxon>
        <taxon>malvids</taxon>
        <taxon>Malvales</taxon>
        <taxon>Malvaceae</taxon>
        <taxon>Malvoideae</taxon>
        <taxon>Hibiscus</taxon>
    </lineage>
</organism>
<reference evidence="7" key="1">
    <citation type="submission" date="2019-09" db="EMBL/GenBank/DDBJ databases">
        <title>Draft genome information of white flower Hibiscus syriacus.</title>
        <authorList>
            <person name="Kim Y.-M."/>
        </authorList>
    </citation>
    <scope>NUCLEOTIDE SEQUENCE [LARGE SCALE GENOMIC DNA]</scope>
    <source>
        <strain evidence="7">YM2019G1</strain>
    </source>
</reference>
<dbReference type="SUPFAM" id="SSF52540">
    <property type="entry name" value="P-loop containing nucleoside triphosphate hydrolases"/>
    <property type="match status" value="1"/>
</dbReference>
<evidence type="ECO:0000256" key="2">
    <source>
        <dbReference type="ARBA" id="ARBA00022741"/>
    </source>
</evidence>
<dbReference type="Gene3D" id="1.20.5.4130">
    <property type="match status" value="1"/>
</dbReference>
<feature type="domain" description="NB-ARC" evidence="5">
    <location>
        <begin position="78"/>
        <end position="140"/>
    </location>
</feature>
<dbReference type="Pfam" id="PF00931">
    <property type="entry name" value="NB-ARC"/>
    <property type="match status" value="1"/>
</dbReference>
<dbReference type="GO" id="GO:0006952">
    <property type="term" value="P:defense response"/>
    <property type="evidence" value="ECO:0007669"/>
    <property type="project" value="UniProtKB-KW"/>
</dbReference>
<dbReference type="SUPFAM" id="SSF52058">
    <property type="entry name" value="L domain-like"/>
    <property type="match status" value="1"/>
</dbReference>
<dbReference type="GO" id="GO:0005524">
    <property type="term" value="F:ATP binding"/>
    <property type="evidence" value="ECO:0007669"/>
    <property type="project" value="UniProtKB-KW"/>
</dbReference>
<evidence type="ECO:0000256" key="1">
    <source>
        <dbReference type="ARBA" id="ARBA00022737"/>
    </source>
</evidence>
<comment type="caution">
    <text evidence="7">The sequence shown here is derived from an EMBL/GenBank/DDBJ whole genome shotgun (WGS) entry which is preliminary data.</text>
</comment>
<accession>A0A6A2Y353</accession>
<evidence type="ECO:0000259" key="6">
    <source>
        <dbReference type="Pfam" id="PF18052"/>
    </source>
</evidence>
<dbReference type="Proteomes" id="UP000436088">
    <property type="component" value="Unassembled WGS sequence"/>
</dbReference>
<feature type="domain" description="Disease resistance N-terminal" evidence="6">
    <location>
        <begin position="18"/>
        <end position="66"/>
    </location>
</feature>
<evidence type="ECO:0000256" key="3">
    <source>
        <dbReference type="ARBA" id="ARBA00022821"/>
    </source>
</evidence>
<keyword evidence="1" id="KW-0677">Repeat</keyword>
<keyword evidence="8" id="KW-1185">Reference proteome</keyword>
<evidence type="ECO:0000313" key="8">
    <source>
        <dbReference type="Proteomes" id="UP000436088"/>
    </source>
</evidence>
<dbReference type="InterPro" id="IPR032675">
    <property type="entry name" value="LRR_dom_sf"/>
</dbReference>
<proteinExistence type="predicted"/>
<dbReference type="InterPro" id="IPR027417">
    <property type="entry name" value="P-loop_NTPase"/>
</dbReference>
<dbReference type="Gene3D" id="3.40.50.300">
    <property type="entry name" value="P-loop containing nucleotide triphosphate hydrolases"/>
    <property type="match status" value="1"/>
</dbReference>